<keyword evidence="3" id="KW-0677">Repeat</keyword>
<dbReference type="InterPro" id="IPR001680">
    <property type="entry name" value="WD40_rpt"/>
</dbReference>
<dbReference type="InterPro" id="IPR015943">
    <property type="entry name" value="WD40/YVTN_repeat-like_dom_sf"/>
</dbReference>
<feature type="repeat" description="WD" evidence="5">
    <location>
        <begin position="189"/>
        <end position="229"/>
    </location>
</feature>
<evidence type="ECO:0000256" key="4">
    <source>
        <dbReference type="ARBA" id="ARBA00022980"/>
    </source>
</evidence>
<feature type="compositionally biased region" description="Polar residues" evidence="6">
    <location>
        <begin position="648"/>
        <end position="663"/>
    </location>
</feature>
<sequence>MELDNLKDEVLMGDTNEVTVPAAVVASATVLDIGFHPRLPIMAAGLITGEVEIYKRKSVSEMIKIPLQNDFSSWIFTGQYNEDEVVMNYHHQNMRMHPSGGISSMEFTDDGTYLVSASSDRTISVMDCVSLRLVIHIPADEMRAYTAGKKKLNVMNMKNDPTAKGEKGAKRRAAATGRSSGSGGCVVPVNPHKHGISSLNVCDENLIATGDDDGLVVVWDMRVRNPVYNYHEHGDYVSQLCYFTDAQELVSSSGDTCLGVYDMRVGKIRDFSVRRKDELNCFAFINSSGISNATFIPSIVCGTPHGGLPIWKYGSWARPYDVMDHHPAECEAILSFHGESTAFNHNLILTGACDGLIRVLQMYPVRRNLCQLSGRDYTYSHSSVLGNQSSSCGQQQQGNYVVRRARGQEAISRMCVSHDAHLLAVSGSDNIIDFVDIAFMNDEAALDQLRGRAEQRHLRTLRDLDREQDEEAEHERRLIEGCGAGTKSEESSCHKVGSGASSSSSEDSNAHVATDAGKGARVDQREALEQKLTKLGLVRKKRSHSDSSSSSSSSSTDNSDEGGASGARKNRASTKTWPLSGKRGDTTAREGAAAPIGSPYQAIATAPQKVSRQVSRGISDTGTTENGVPLKTKKKPLPAKTSASAATVNSTDATNANPGTVTASCFEARESRDSMEVYRTERQKKRERAAAARWLKEERRKKVNFTYEKRRRRVGGFFGDMVNRENDSD</sequence>
<keyword evidence="8" id="KW-1185">Reference proteome</keyword>
<keyword evidence="4" id="KW-0689">Ribosomal protein</keyword>
<proteinExistence type="inferred from homology"/>
<reference evidence="7 8" key="1">
    <citation type="submission" date="2024-02" db="EMBL/GenBank/DDBJ databases">
        <title>FIRST GENOME SEQUENCES OF Leishmania (Viannia) shawi, Leishmania (Viannia) lindenbergi AND Leishmania (Viannia) utingensis.</title>
        <authorList>
            <person name="Resadore F."/>
            <person name="Custodio M.G.F."/>
            <person name="Boite M.C."/>
            <person name="Cupolillo E."/>
            <person name="Ferreira G.E.M."/>
        </authorList>
    </citation>
    <scope>NUCLEOTIDE SEQUENCE [LARGE SCALE GENOMIC DNA]</scope>
    <source>
        <strain evidence="7 8">MDAS/BR/1979/M5533</strain>
    </source>
</reference>
<feature type="compositionally biased region" description="Low complexity" evidence="6">
    <location>
        <begin position="546"/>
        <end position="557"/>
    </location>
</feature>
<dbReference type="InterPro" id="IPR050505">
    <property type="entry name" value="WDR55/POC1"/>
</dbReference>
<dbReference type="PROSITE" id="PS50082">
    <property type="entry name" value="WD_REPEATS_2"/>
    <property type="match status" value="1"/>
</dbReference>
<protein>
    <submittedName>
        <fullName evidence="7">WD domain, G-beta repeat</fullName>
    </submittedName>
</protein>
<name>A0AAW3B397_9TRYP</name>
<keyword evidence="4" id="KW-0687">Ribonucleoprotein</keyword>
<feature type="compositionally biased region" description="Polar residues" evidence="6">
    <location>
        <begin position="608"/>
        <end position="626"/>
    </location>
</feature>
<dbReference type="AlphaFoldDB" id="A0AAW3B397"/>
<keyword evidence="2 5" id="KW-0853">WD repeat</keyword>
<evidence type="ECO:0000256" key="2">
    <source>
        <dbReference type="ARBA" id="ARBA00022574"/>
    </source>
</evidence>
<evidence type="ECO:0000256" key="3">
    <source>
        <dbReference type="ARBA" id="ARBA00022737"/>
    </source>
</evidence>
<organism evidence="7 8">
    <name type="scientific">Leishmania naiffi</name>
    <dbReference type="NCBI Taxonomy" id="5678"/>
    <lineage>
        <taxon>Eukaryota</taxon>
        <taxon>Discoba</taxon>
        <taxon>Euglenozoa</taxon>
        <taxon>Kinetoplastea</taxon>
        <taxon>Metakinetoplastina</taxon>
        <taxon>Trypanosomatida</taxon>
        <taxon>Trypanosomatidae</taxon>
        <taxon>Leishmaniinae</taxon>
        <taxon>Leishmania</taxon>
        <taxon>Leishmania naiffi species complex</taxon>
    </lineage>
</organism>
<dbReference type="PANTHER" id="PTHR44019">
    <property type="entry name" value="WD REPEAT-CONTAINING PROTEIN 55"/>
    <property type="match status" value="1"/>
</dbReference>
<dbReference type="Pfam" id="PF00400">
    <property type="entry name" value="WD40"/>
    <property type="match status" value="2"/>
</dbReference>
<comment type="similarity">
    <text evidence="1">Belongs to the WD repeat WDR55 family.</text>
</comment>
<evidence type="ECO:0000313" key="8">
    <source>
        <dbReference type="Proteomes" id="UP001501274"/>
    </source>
</evidence>
<dbReference type="SMART" id="SM00320">
    <property type="entry name" value="WD40"/>
    <property type="match status" value="5"/>
</dbReference>
<dbReference type="PROSITE" id="PS00678">
    <property type="entry name" value="WD_REPEATS_1"/>
    <property type="match status" value="1"/>
</dbReference>
<accession>A0AAW3B397</accession>
<dbReference type="SUPFAM" id="SSF50978">
    <property type="entry name" value="WD40 repeat-like"/>
    <property type="match status" value="1"/>
</dbReference>
<gene>
    <name evidence="7" type="ORF">Q4I28_008282</name>
</gene>
<feature type="compositionally biased region" description="Basic and acidic residues" evidence="6">
    <location>
        <begin position="518"/>
        <end position="532"/>
    </location>
</feature>
<evidence type="ECO:0000256" key="1">
    <source>
        <dbReference type="ARBA" id="ARBA00007625"/>
    </source>
</evidence>
<feature type="region of interest" description="Disordered" evidence="6">
    <location>
        <begin position="466"/>
        <end position="667"/>
    </location>
</feature>
<feature type="region of interest" description="Disordered" evidence="6">
    <location>
        <begin position="158"/>
        <end position="184"/>
    </location>
</feature>
<dbReference type="Gene3D" id="2.130.10.10">
    <property type="entry name" value="YVTN repeat-like/Quinoprotein amine dehydrogenase"/>
    <property type="match status" value="1"/>
</dbReference>
<dbReference type="EMBL" id="JBAMZN010000037">
    <property type="protein sequence ID" value="KAL0516657.1"/>
    <property type="molecule type" value="Genomic_DNA"/>
</dbReference>
<feature type="compositionally biased region" description="Low complexity" evidence="6">
    <location>
        <begin position="638"/>
        <end position="647"/>
    </location>
</feature>
<dbReference type="GO" id="GO:0005840">
    <property type="term" value="C:ribosome"/>
    <property type="evidence" value="ECO:0007669"/>
    <property type="project" value="UniProtKB-KW"/>
</dbReference>
<dbReference type="Proteomes" id="UP001501274">
    <property type="component" value="Unassembled WGS sequence"/>
</dbReference>
<dbReference type="InterPro" id="IPR019775">
    <property type="entry name" value="WD40_repeat_CS"/>
</dbReference>
<evidence type="ECO:0000256" key="5">
    <source>
        <dbReference type="PROSITE-ProRule" id="PRU00221"/>
    </source>
</evidence>
<evidence type="ECO:0000313" key="7">
    <source>
        <dbReference type="EMBL" id="KAL0516657.1"/>
    </source>
</evidence>
<dbReference type="InterPro" id="IPR036322">
    <property type="entry name" value="WD40_repeat_dom_sf"/>
</dbReference>
<evidence type="ECO:0000256" key="6">
    <source>
        <dbReference type="SAM" id="MobiDB-lite"/>
    </source>
</evidence>
<comment type="caution">
    <text evidence="7">The sequence shown here is derived from an EMBL/GenBank/DDBJ whole genome shotgun (WGS) entry which is preliminary data.</text>
</comment>
<dbReference type="PANTHER" id="PTHR44019:SF20">
    <property type="entry name" value="WD REPEAT-CONTAINING PROTEIN 55"/>
    <property type="match status" value="1"/>
</dbReference>
<feature type="compositionally biased region" description="Low complexity" evidence="6">
    <location>
        <begin position="494"/>
        <end position="507"/>
    </location>
</feature>